<dbReference type="Pfam" id="PF09217">
    <property type="entry name" value="EcoRII-N"/>
    <property type="match status" value="1"/>
</dbReference>
<dbReference type="Gene3D" id="2.40.330.10">
    <property type="entry name" value="DNA-binding pseudobarrel domain"/>
    <property type="match status" value="1"/>
</dbReference>
<dbReference type="Pfam" id="PF09019">
    <property type="entry name" value="EcoRII-C"/>
    <property type="match status" value="1"/>
</dbReference>
<dbReference type="Gene3D" id="3.40.91.80">
    <property type="match status" value="1"/>
</dbReference>
<evidence type="ECO:0000259" key="1">
    <source>
        <dbReference type="Pfam" id="PF09019"/>
    </source>
</evidence>
<dbReference type="KEGG" id="acr:Acry_3581"/>
<dbReference type="Proteomes" id="UP000000245">
    <property type="component" value="Plasmid pACRY04"/>
</dbReference>
<dbReference type="HOGENOM" id="CLU_042008_1_0_5"/>
<dbReference type="GO" id="GO:0009036">
    <property type="term" value="F:type II site-specific deoxyribonuclease activity"/>
    <property type="evidence" value="ECO:0007669"/>
    <property type="project" value="InterPro"/>
</dbReference>
<dbReference type="InterPro" id="IPR011335">
    <property type="entry name" value="Restrct_endonuc-II-like"/>
</dbReference>
<keyword evidence="3" id="KW-0614">Plasmid</keyword>
<dbReference type="EMBL" id="CP000692">
    <property type="protein sequence ID" value="ABQ29178.1"/>
    <property type="molecule type" value="Genomic_DNA"/>
</dbReference>
<dbReference type="SUPFAM" id="SSF52980">
    <property type="entry name" value="Restriction endonuclease-like"/>
    <property type="match status" value="1"/>
</dbReference>
<organism evidence="3 4">
    <name type="scientific">Acidiphilium cryptum (strain JF-5)</name>
    <dbReference type="NCBI Taxonomy" id="349163"/>
    <lineage>
        <taxon>Bacteria</taxon>
        <taxon>Pseudomonadati</taxon>
        <taxon>Pseudomonadota</taxon>
        <taxon>Alphaproteobacteria</taxon>
        <taxon>Acetobacterales</taxon>
        <taxon>Acidocellaceae</taxon>
        <taxon>Acidiphilium</taxon>
    </lineage>
</organism>
<proteinExistence type="predicted"/>
<dbReference type="AlphaFoldDB" id="A5FU96"/>
<dbReference type="InterPro" id="IPR023372">
    <property type="entry name" value="Rest_endonuc_II_EcoRII_N"/>
</dbReference>
<dbReference type="GO" id="GO:0009307">
    <property type="term" value="P:DNA restriction-modification system"/>
    <property type="evidence" value="ECO:0007669"/>
    <property type="project" value="InterPro"/>
</dbReference>
<reference evidence="3 4" key="1">
    <citation type="submission" date="2007-05" db="EMBL/GenBank/DDBJ databases">
        <title>Complete sequence of plasmid4 pACRY04 of Acidiphilium cryptum JF-5.</title>
        <authorList>
            <consortium name="US DOE Joint Genome Institute"/>
            <person name="Copeland A."/>
            <person name="Lucas S."/>
            <person name="Lapidus A."/>
            <person name="Barry K."/>
            <person name="Detter J.C."/>
            <person name="Glavina del Rio T."/>
            <person name="Hammon N."/>
            <person name="Israni S."/>
            <person name="Dalin E."/>
            <person name="Tice H."/>
            <person name="Pitluck S."/>
            <person name="Sims D."/>
            <person name="Brettin T."/>
            <person name="Bruce D."/>
            <person name="Han C."/>
            <person name="Schmutz J."/>
            <person name="Larimer F."/>
            <person name="Land M."/>
            <person name="Hauser L."/>
            <person name="Kyrpides N."/>
            <person name="Kim E."/>
            <person name="Magnuson T."/>
            <person name="Richardson P."/>
        </authorList>
    </citation>
    <scope>NUCLEOTIDE SEQUENCE [LARGE SCALE GENOMIC DNA]</scope>
    <source>
        <strain evidence="3 4">JF-5</strain>
        <plasmid evidence="4">Plasmid pACRY04</plasmid>
    </source>
</reference>
<accession>A5FU96</accession>
<dbReference type="CDD" id="cd10016">
    <property type="entry name" value="EcoRII_N"/>
    <property type="match status" value="1"/>
</dbReference>
<keyword evidence="4" id="KW-1185">Reference proteome</keyword>
<dbReference type="REBASE" id="15970">
    <property type="entry name" value="AcrJFORF3583P"/>
</dbReference>
<dbReference type="InterPro" id="IPR038365">
    <property type="entry name" value="EcoRII_C_sf"/>
</dbReference>
<dbReference type="InterPro" id="IPR015300">
    <property type="entry name" value="DNA-bd_pseudobarrel_sf"/>
</dbReference>
<evidence type="ECO:0000313" key="3">
    <source>
        <dbReference type="EMBL" id="ABQ29178.1"/>
    </source>
</evidence>
<evidence type="ECO:0000313" key="4">
    <source>
        <dbReference type="Proteomes" id="UP000000245"/>
    </source>
</evidence>
<dbReference type="GO" id="GO:0003677">
    <property type="term" value="F:DNA binding"/>
    <property type="evidence" value="ECO:0007669"/>
    <property type="project" value="InterPro"/>
</dbReference>
<evidence type="ECO:0000259" key="2">
    <source>
        <dbReference type="Pfam" id="PF09217"/>
    </source>
</evidence>
<name>A5FU96_ACICJ</name>
<feature type="domain" description="Restriction endonuclease type II EcoRII N-terminal" evidence="2">
    <location>
        <begin position="15"/>
        <end position="166"/>
    </location>
</feature>
<sequence>MALTDLVGWMDEYGVPGAVWFAKRLAANDTLATGAHGAGPYIPKEFLFSVFPDLNHPEEENPDCWFDLYIDSHADRRRIRAIWYNNRLRGGTRNEARLTNFGGGRSALLDPDSTGALAVFAFLPHGPGRQMECHVWVCDQGAEADLLEERIGPVEPKAPVVWQPGEIARDLFMHTDAGPGSCRLLPGEIPPAWLTRFPTGEEIIRETVKRRQRNGLEPDRLLMRRRECEFEIFLSVEEAVYLPRIRQGFSAIGDFLSLAQTILQSRKTRSGTSLELHVREIMTEEGLLADTSFTYRPVIENGKRPDFLFPSKAAYDNPAFPAERLRMLAAKTTCKDRWRQVLNEADRIATKHLLTLQEGVSEGQFREMSEAGVRLVVPAELHRSYPASVRPHLVTFENFIGDVRPLSAIQGP</sequence>
<gene>
    <name evidence="3" type="ordered locus">Acry_3581</name>
</gene>
<feature type="domain" description="Restriction endonuclease type II EcoRII C-terminal" evidence="1">
    <location>
        <begin position="233"/>
        <end position="400"/>
    </location>
</feature>
<protein>
    <submittedName>
        <fullName evidence="3">Uncharacterized protein</fullName>
    </submittedName>
</protein>
<dbReference type="eggNOG" id="ENOG502Z7XX">
    <property type="taxonomic scope" value="Bacteria"/>
</dbReference>
<geneLocation type="plasmid" evidence="3 4">
    <name>pACRY04</name>
</geneLocation>
<dbReference type="InterPro" id="IPR015109">
    <property type="entry name" value="Restrct_endonuc_II_EcoRII_C"/>
</dbReference>
<dbReference type="SUPFAM" id="SSF101936">
    <property type="entry name" value="DNA-binding pseudobarrel domain"/>
    <property type="match status" value="1"/>
</dbReference>